<comment type="caution">
    <text evidence="1">The sequence shown here is derived from an EMBL/GenBank/DDBJ whole genome shotgun (WGS) entry which is preliminary data.</text>
</comment>
<organism evidence="1 2">
    <name type="scientific">Legionella lansingensis</name>
    <dbReference type="NCBI Taxonomy" id="45067"/>
    <lineage>
        <taxon>Bacteria</taxon>
        <taxon>Pseudomonadati</taxon>
        <taxon>Pseudomonadota</taxon>
        <taxon>Gammaproteobacteria</taxon>
        <taxon>Legionellales</taxon>
        <taxon>Legionellaceae</taxon>
        <taxon>Legionella</taxon>
    </lineage>
</organism>
<reference evidence="1 2" key="1">
    <citation type="submission" date="2015-11" db="EMBL/GenBank/DDBJ databases">
        <title>Genomic analysis of 38 Legionella species identifies large and diverse effector repertoires.</title>
        <authorList>
            <person name="Burstein D."/>
            <person name="Amaro F."/>
            <person name="Zusman T."/>
            <person name="Lifshitz Z."/>
            <person name="Cohen O."/>
            <person name="Gilbert J.A."/>
            <person name="Pupko T."/>
            <person name="Shuman H.A."/>
            <person name="Segal G."/>
        </authorList>
    </citation>
    <scope>NUCLEOTIDE SEQUENCE [LARGE SCALE GENOMIC DNA]</scope>
    <source>
        <strain evidence="1 2">ATCC 49751</strain>
    </source>
</reference>
<accession>A0A0W0VQP8</accession>
<name>A0A0W0VQP8_9GAMM</name>
<dbReference type="eggNOG" id="ENOG5031E1H">
    <property type="taxonomic scope" value="Bacteria"/>
</dbReference>
<dbReference type="EMBL" id="LNYI01000028">
    <property type="protein sequence ID" value="KTD22022.1"/>
    <property type="molecule type" value="Genomic_DNA"/>
</dbReference>
<evidence type="ECO:0000313" key="2">
    <source>
        <dbReference type="Proteomes" id="UP000054869"/>
    </source>
</evidence>
<evidence type="ECO:0000313" key="1">
    <source>
        <dbReference type="EMBL" id="KTD22022.1"/>
    </source>
</evidence>
<proteinExistence type="predicted"/>
<dbReference type="PATRIC" id="fig|45067.4.peg.1347"/>
<dbReference type="AlphaFoldDB" id="A0A0W0VQP8"/>
<gene>
    <name evidence="1" type="ORF">Llan_1285</name>
</gene>
<sequence>MKWAKIWINFRIWVMIMFRVQSNKKSPVVAITFYSRRIDNNPGYHTGIFSAANKKDILRLKEGLELAATKRGKTLPQVEITLFLVPDWRKGEDYTSPSYLETKQKMLDEARKFYGEGILIKDFLQTKVSKAELDFLRNCESMGSVADILKTRTIIDSKGRPCLQTDSNVTWANNDFDKLYELTFEQDEDAFNASRCSEVYVSAHNKLVFTGSNSDLPSIFEKTLTEYCLNYNSDPWHKNANCNGVYDIAFCEGMCQHGLTFRVRVEDKYNKGKTFDFYPAKLQDPRYKLMPLVIACQRESWRAGMAPPDPVVVELTGGLTLANNDKKPALEVEINGVQYGYYHFKSLVRVFTNLPSWHADETKQRYSSQTKDYFTGAEYARNLFVSKQDTHLCMKILVNYYNAVLKAALDGELKEGARSVKILAQLIPNNAAGNQLCIILFRCTVSELHSNPLQLAKLPVEHLQSSSLAIVHVAVTPTYLQTVAPNCVGKGPYSFFVPSMNRLEKLMMEKNLQLLAKAADNLPAKEHREIVEFLKSLPQEQLEQIKGESKTAQQVFDEKYGLVPFTPNGSK</sequence>
<protein>
    <submittedName>
        <fullName evidence="1">Uncharacterized protein</fullName>
    </submittedName>
</protein>
<dbReference type="Proteomes" id="UP000054869">
    <property type="component" value="Unassembled WGS sequence"/>
</dbReference>
<keyword evidence="2" id="KW-1185">Reference proteome</keyword>